<dbReference type="InterPro" id="IPR036047">
    <property type="entry name" value="F-box-like_dom_sf"/>
</dbReference>
<proteinExistence type="predicted"/>
<dbReference type="Gene3D" id="3.80.10.10">
    <property type="entry name" value="Ribonuclease Inhibitor"/>
    <property type="match status" value="1"/>
</dbReference>
<dbReference type="InterPro" id="IPR032675">
    <property type="entry name" value="LRR_dom_sf"/>
</dbReference>
<dbReference type="Proteomes" id="UP000077266">
    <property type="component" value="Unassembled WGS sequence"/>
</dbReference>
<dbReference type="EMBL" id="KV425917">
    <property type="protein sequence ID" value="KZV98559.1"/>
    <property type="molecule type" value="Genomic_DNA"/>
</dbReference>
<protein>
    <recommendedName>
        <fullName evidence="1">F-box domain-containing protein</fullName>
    </recommendedName>
</protein>
<reference evidence="2 3" key="1">
    <citation type="journal article" date="2016" name="Mol. Biol. Evol.">
        <title>Comparative Genomics of Early-Diverging Mushroom-Forming Fungi Provides Insights into the Origins of Lignocellulose Decay Capabilities.</title>
        <authorList>
            <person name="Nagy L.G."/>
            <person name="Riley R."/>
            <person name="Tritt A."/>
            <person name="Adam C."/>
            <person name="Daum C."/>
            <person name="Floudas D."/>
            <person name="Sun H."/>
            <person name="Yadav J.S."/>
            <person name="Pangilinan J."/>
            <person name="Larsson K.H."/>
            <person name="Matsuura K."/>
            <person name="Barry K."/>
            <person name="Labutti K."/>
            <person name="Kuo R."/>
            <person name="Ohm R.A."/>
            <person name="Bhattacharya S.S."/>
            <person name="Shirouzu T."/>
            <person name="Yoshinaga Y."/>
            <person name="Martin F.M."/>
            <person name="Grigoriev I.V."/>
            <person name="Hibbett D.S."/>
        </authorList>
    </citation>
    <scope>NUCLEOTIDE SEQUENCE [LARGE SCALE GENOMIC DNA]</scope>
    <source>
        <strain evidence="2 3">HHB12029</strain>
    </source>
</reference>
<dbReference type="InterPro" id="IPR001810">
    <property type="entry name" value="F-box_dom"/>
</dbReference>
<sequence>MSGNRTSPPDWEQTLHRAVYDACTAASKSPVLGRDTVQSAITARTGFSLVLDAVWRAYQDYARSENEAHSHASRLPPEVLCSVFRYLPLEGRISTSHVSHLWRNASLAFAAELWSTIPPTARLDYLAPLLDRTAALGVPVDLMGVRLPSADGQRVVSMCELLKRHLWHIRTLNLRASNCYERKRGDLASVLESAAPMLRHFYLADTHHGRLLFQRGIFGGCAPNLETLELGTYATVYLTDFADAVAFPKIRHVKIGDVRLCPGDPDELWSVLPRLPALKSLEIWTTPSRDQSGSREKIRPPLALDRLAIHPFDAAELMALDLETVLRIRTVCVSPLRSAPTLPSAEVVSFLLLDAGQRDFEMETVVRNKSFSFRLRESGDPNRSRTRVFRHLHPTVLSMPSFRESTFSAVTSLTLYILAGFQFEEWSPSCNVSCSNVEHLTLAYEIWHDHCGFAVVGMTFPRLRTLTLLALRSLRPDLDSNALASALPSLRYTTPTLNRLTLCGITVRPSSEPLYDIADEVRFEEGGYDVVPDLWAD</sequence>
<feature type="domain" description="F-box" evidence="1">
    <location>
        <begin position="69"/>
        <end position="117"/>
    </location>
</feature>
<evidence type="ECO:0000313" key="2">
    <source>
        <dbReference type="EMBL" id="KZV98559.1"/>
    </source>
</evidence>
<accession>A0A166B7E7</accession>
<dbReference type="OrthoDB" id="2750723at2759"/>
<gene>
    <name evidence="2" type="ORF">EXIGLDRAFT_727639</name>
</gene>
<organism evidence="2 3">
    <name type="scientific">Exidia glandulosa HHB12029</name>
    <dbReference type="NCBI Taxonomy" id="1314781"/>
    <lineage>
        <taxon>Eukaryota</taxon>
        <taxon>Fungi</taxon>
        <taxon>Dikarya</taxon>
        <taxon>Basidiomycota</taxon>
        <taxon>Agaricomycotina</taxon>
        <taxon>Agaricomycetes</taxon>
        <taxon>Auriculariales</taxon>
        <taxon>Exidiaceae</taxon>
        <taxon>Exidia</taxon>
    </lineage>
</organism>
<dbReference type="Pfam" id="PF00646">
    <property type="entry name" value="F-box"/>
    <property type="match status" value="1"/>
</dbReference>
<dbReference type="SUPFAM" id="SSF81383">
    <property type="entry name" value="F-box domain"/>
    <property type="match status" value="1"/>
</dbReference>
<dbReference type="SUPFAM" id="SSF52047">
    <property type="entry name" value="RNI-like"/>
    <property type="match status" value="1"/>
</dbReference>
<name>A0A166B7E7_EXIGL</name>
<dbReference type="Gene3D" id="1.20.1280.50">
    <property type="match status" value="1"/>
</dbReference>
<keyword evidence="3" id="KW-1185">Reference proteome</keyword>
<dbReference type="PROSITE" id="PS50181">
    <property type="entry name" value="FBOX"/>
    <property type="match status" value="1"/>
</dbReference>
<dbReference type="InParanoid" id="A0A166B7E7"/>
<evidence type="ECO:0000259" key="1">
    <source>
        <dbReference type="PROSITE" id="PS50181"/>
    </source>
</evidence>
<evidence type="ECO:0000313" key="3">
    <source>
        <dbReference type="Proteomes" id="UP000077266"/>
    </source>
</evidence>
<dbReference type="AlphaFoldDB" id="A0A166B7E7"/>